<keyword evidence="1" id="KW-1133">Transmembrane helix</keyword>
<dbReference type="EMBL" id="HBUE01023633">
    <property type="protein sequence ID" value="CAG6453665.1"/>
    <property type="molecule type" value="Transcribed_RNA"/>
</dbReference>
<name>A0A8D8AB40_CULPI</name>
<evidence type="ECO:0000313" key="2">
    <source>
        <dbReference type="EMBL" id="CAG6453662.1"/>
    </source>
</evidence>
<feature type="transmembrane region" description="Helical" evidence="1">
    <location>
        <begin position="74"/>
        <end position="106"/>
    </location>
</feature>
<dbReference type="EMBL" id="HBUE01023630">
    <property type="protein sequence ID" value="CAG6453662.1"/>
    <property type="molecule type" value="Transcribed_RNA"/>
</dbReference>
<dbReference type="AlphaFoldDB" id="A0A8D8AB40"/>
<protein>
    <submittedName>
        <fullName evidence="2">(northern house mosquito) hypothetical protein</fullName>
    </submittedName>
</protein>
<accession>A0A8D8AB40</accession>
<sequence>MINNTHSFSKPISFLHTITNSFFSAGNSPETYFFSLRTLHPFSRSLSLVFSLQSISHHSSREKWGGLQLHDLTLIFLIFFFCFFILIITSVFYVLLVFFFSLLIMISTR</sequence>
<evidence type="ECO:0000256" key="1">
    <source>
        <dbReference type="SAM" id="Phobius"/>
    </source>
</evidence>
<keyword evidence="1" id="KW-0812">Transmembrane</keyword>
<keyword evidence="1" id="KW-0472">Membrane</keyword>
<dbReference type="EMBL" id="HBUE01023632">
    <property type="protein sequence ID" value="CAG6453664.1"/>
    <property type="molecule type" value="Transcribed_RNA"/>
</dbReference>
<dbReference type="EMBL" id="HBUE01023631">
    <property type="protein sequence ID" value="CAG6453663.1"/>
    <property type="molecule type" value="Transcribed_RNA"/>
</dbReference>
<proteinExistence type="predicted"/>
<organism evidence="2">
    <name type="scientific">Culex pipiens</name>
    <name type="common">House mosquito</name>
    <dbReference type="NCBI Taxonomy" id="7175"/>
    <lineage>
        <taxon>Eukaryota</taxon>
        <taxon>Metazoa</taxon>
        <taxon>Ecdysozoa</taxon>
        <taxon>Arthropoda</taxon>
        <taxon>Hexapoda</taxon>
        <taxon>Insecta</taxon>
        <taxon>Pterygota</taxon>
        <taxon>Neoptera</taxon>
        <taxon>Endopterygota</taxon>
        <taxon>Diptera</taxon>
        <taxon>Nematocera</taxon>
        <taxon>Culicoidea</taxon>
        <taxon>Culicidae</taxon>
        <taxon>Culicinae</taxon>
        <taxon>Culicini</taxon>
        <taxon>Culex</taxon>
        <taxon>Culex</taxon>
    </lineage>
</organism>
<reference evidence="2" key="1">
    <citation type="submission" date="2021-05" db="EMBL/GenBank/DDBJ databases">
        <authorList>
            <person name="Alioto T."/>
            <person name="Alioto T."/>
            <person name="Gomez Garrido J."/>
        </authorList>
    </citation>
    <scope>NUCLEOTIDE SEQUENCE</scope>
</reference>